<dbReference type="PATRIC" id="fig|59750.3.peg.6231"/>
<keyword evidence="1" id="KW-0805">Transcription regulation</keyword>
<dbReference type="PANTHER" id="PTHR47506:SF7">
    <property type="entry name" value="TRANSCRIPTIONAL REGULATORY PROTEIN"/>
    <property type="match status" value="1"/>
</dbReference>
<reference evidence="6 7" key="1">
    <citation type="submission" date="2015-07" db="EMBL/GenBank/DDBJ databases">
        <title>A draft genome sequence of Mycobacterium wolinskyi.</title>
        <authorList>
            <person name="de Man T.J."/>
            <person name="Perry K.A."/>
            <person name="Coulliette A.D."/>
            <person name="Jensen B."/>
            <person name="Toney N.C."/>
            <person name="Limbago B.M."/>
            <person name="Noble-Wang J."/>
        </authorList>
    </citation>
    <scope>NUCLEOTIDE SEQUENCE [LARGE SCALE GENOMIC DNA]</scope>
    <source>
        <strain evidence="6 7">CDC_01</strain>
    </source>
</reference>
<dbReference type="EMBL" id="LGTW01000005">
    <property type="protein sequence ID" value="KWX24510.1"/>
    <property type="molecule type" value="Genomic_DNA"/>
</dbReference>
<name>A0A132PQ99_9MYCO</name>
<evidence type="ECO:0000313" key="7">
    <source>
        <dbReference type="Proteomes" id="UP000070612"/>
    </source>
</evidence>
<protein>
    <submittedName>
        <fullName evidence="6">Transcriptional regulator</fullName>
    </submittedName>
</protein>
<evidence type="ECO:0000256" key="2">
    <source>
        <dbReference type="ARBA" id="ARBA00023125"/>
    </source>
</evidence>
<organism evidence="6 7">
    <name type="scientific">Mycolicibacterium wolinskyi</name>
    <dbReference type="NCBI Taxonomy" id="59750"/>
    <lineage>
        <taxon>Bacteria</taxon>
        <taxon>Bacillati</taxon>
        <taxon>Actinomycetota</taxon>
        <taxon>Actinomycetes</taxon>
        <taxon>Mycobacteriales</taxon>
        <taxon>Mycobacteriaceae</taxon>
        <taxon>Mycolicibacterium</taxon>
    </lineage>
</organism>
<dbReference type="InterPro" id="IPR001647">
    <property type="entry name" value="HTH_TetR"/>
</dbReference>
<evidence type="ECO:0000256" key="1">
    <source>
        <dbReference type="ARBA" id="ARBA00023015"/>
    </source>
</evidence>
<dbReference type="InterPro" id="IPR009057">
    <property type="entry name" value="Homeodomain-like_sf"/>
</dbReference>
<evidence type="ECO:0000259" key="5">
    <source>
        <dbReference type="PROSITE" id="PS50977"/>
    </source>
</evidence>
<keyword evidence="2 4" id="KW-0238">DNA-binding</keyword>
<dbReference type="SUPFAM" id="SSF48498">
    <property type="entry name" value="Tetracyclin repressor-like, C-terminal domain"/>
    <property type="match status" value="1"/>
</dbReference>
<evidence type="ECO:0000256" key="4">
    <source>
        <dbReference type="PROSITE-ProRule" id="PRU00335"/>
    </source>
</evidence>
<dbReference type="AlphaFoldDB" id="A0A132PQ99"/>
<dbReference type="Pfam" id="PF00440">
    <property type="entry name" value="TetR_N"/>
    <property type="match status" value="1"/>
</dbReference>
<dbReference type="GO" id="GO:0003677">
    <property type="term" value="F:DNA binding"/>
    <property type="evidence" value="ECO:0007669"/>
    <property type="project" value="UniProtKB-UniRule"/>
</dbReference>
<keyword evidence="7" id="KW-1185">Reference proteome</keyword>
<dbReference type="PROSITE" id="PS50977">
    <property type="entry name" value="HTH_TETR_2"/>
    <property type="match status" value="1"/>
</dbReference>
<comment type="caution">
    <text evidence="6">The sequence shown here is derived from an EMBL/GenBank/DDBJ whole genome shotgun (WGS) entry which is preliminary data.</text>
</comment>
<dbReference type="SUPFAM" id="SSF46689">
    <property type="entry name" value="Homeodomain-like"/>
    <property type="match status" value="1"/>
</dbReference>
<evidence type="ECO:0000256" key="3">
    <source>
        <dbReference type="ARBA" id="ARBA00023163"/>
    </source>
</evidence>
<keyword evidence="3" id="KW-0804">Transcription</keyword>
<feature type="DNA-binding region" description="H-T-H motif" evidence="4">
    <location>
        <begin position="26"/>
        <end position="45"/>
    </location>
</feature>
<sequence>MELSTRDKILTSARGVAQARGYAGLSFRELAADVGIKAASVYHYFPSKAELGAALARQYWHDAADALQSISAQSANPLEALSRYPDMFRAALLTNNHMCMCSFMAAEYEELPELVRTEVHAFANVNVAWLATNLEDASVVARGNGESRGSAIYAAVVGAQLIARSRADVSLYDVVIASYRETGLLPA</sequence>
<dbReference type="PRINTS" id="PR00455">
    <property type="entry name" value="HTHTETR"/>
</dbReference>
<accession>A0A132PQ99</accession>
<dbReference type="Gene3D" id="1.10.357.10">
    <property type="entry name" value="Tetracycline Repressor, domain 2"/>
    <property type="match status" value="1"/>
</dbReference>
<dbReference type="Proteomes" id="UP000070612">
    <property type="component" value="Unassembled WGS sequence"/>
</dbReference>
<dbReference type="InterPro" id="IPR036271">
    <property type="entry name" value="Tet_transcr_reg_TetR-rel_C_sf"/>
</dbReference>
<gene>
    <name evidence="6" type="ORF">AFM11_10955</name>
</gene>
<evidence type="ECO:0000313" key="6">
    <source>
        <dbReference type="EMBL" id="KWX24510.1"/>
    </source>
</evidence>
<dbReference type="PANTHER" id="PTHR47506">
    <property type="entry name" value="TRANSCRIPTIONAL REGULATORY PROTEIN"/>
    <property type="match status" value="1"/>
</dbReference>
<feature type="domain" description="HTH tetR-type" evidence="5">
    <location>
        <begin position="3"/>
        <end position="63"/>
    </location>
</feature>
<proteinExistence type="predicted"/>